<sequence>MSSSKPSFLKTAFIVILTVTISSCNENEKPEKGNNKYVLTNNTEEIEANFFVATASITKSIISKTQLAQLKSLQNSIKLVSTEIENNQSLLLQEINKIATQKLIIITEINTAATNKELYELAGKKEVDFDKEYLNVITNSLSEMIKLFESIAKETNDPVILKLVTHYLPKQYEFLRETEKIKKQIN</sequence>
<accession>A0A2V4C6E3</accession>
<dbReference type="PROSITE" id="PS51257">
    <property type="entry name" value="PROKAR_LIPOPROTEIN"/>
    <property type="match status" value="1"/>
</dbReference>
<keyword evidence="3" id="KW-1185">Reference proteome</keyword>
<dbReference type="OrthoDB" id="1355558at2"/>
<dbReference type="InterPro" id="IPR025419">
    <property type="entry name" value="DUF4142"/>
</dbReference>
<proteinExistence type="predicted"/>
<organism evidence="2 3">
    <name type="scientific">Flavobacterium hydrophilum</name>
    <dbReference type="NCBI Taxonomy" id="2211445"/>
    <lineage>
        <taxon>Bacteria</taxon>
        <taxon>Pseudomonadati</taxon>
        <taxon>Bacteroidota</taxon>
        <taxon>Flavobacteriia</taxon>
        <taxon>Flavobacteriales</taxon>
        <taxon>Flavobacteriaceae</taxon>
        <taxon>Flavobacterium</taxon>
    </lineage>
</organism>
<feature type="domain" description="DUF4142" evidence="1">
    <location>
        <begin position="50"/>
        <end position="180"/>
    </location>
</feature>
<dbReference type="Pfam" id="PF13628">
    <property type="entry name" value="DUF4142"/>
    <property type="match status" value="1"/>
</dbReference>
<evidence type="ECO:0000259" key="1">
    <source>
        <dbReference type="Pfam" id="PF13628"/>
    </source>
</evidence>
<dbReference type="Proteomes" id="UP000247681">
    <property type="component" value="Unassembled WGS sequence"/>
</dbReference>
<dbReference type="AlphaFoldDB" id="A0A2V4C6E3"/>
<reference evidence="2 3" key="1">
    <citation type="submission" date="2018-05" db="EMBL/GenBank/DDBJ databases">
        <title>Flavobacterium sp. strain IMCC34758, incomplete genome.</title>
        <authorList>
            <person name="Joung Y."/>
        </authorList>
    </citation>
    <scope>NUCLEOTIDE SEQUENCE [LARGE SCALE GENOMIC DNA]</scope>
    <source>
        <strain evidence="2 3">IMCC34758</strain>
    </source>
</reference>
<gene>
    <name evidence="2" type="ORF">DMB68_05145</name>
</gene>
<protein>
    <recommendedName>
        <fullName evidence="1">DUF4142 domain-containing protein</fullName>
    </recommendedName>
</protein>
<evidence type="ECO:0000313" key="2">
    <source>
        <dbReference type="EMBL" id="PXY46557.1"/>
    </source>
</evidence>
<dbReference type="RefSeq" id="WP_110345564.1">
    <property type="nucleotide sequence ID" value="NZ_QJHL01000001.1"/>
</dbReference>
<evidence type="ECO:0000313" key="3">
    <source>
        <dbReference type="Proteomes" id="UP000247681"/>
    </source>
</evidence>
<dbReference type="EMBL" id="QJHL01000001">
    <property type="protein sequence ID" value="PXY46557.1"/>
    <property type="molecule type" value="Genomic_DNA"/>
</dbReference>
<name>A0A2V4C6E3_9FLAO</name>
<comment type="caution">
    <text evidence="2">The sequence shown here is derived from an EMBL/GenBank/DDBJ whole genome shotgun (WGS) entry which is preliminary data.</text>
</comment>